<sequence>MRACLCACCTNSPFHLAVRKGDSRLELEPTGASLLGNASSSPPGSCLAWRGPSWQAEQPRSPGGQGEGMVRGKQLPPQARPWELGQWQASLLAGSSPLNLGFPPPCSSVLSIPQRGILETLHHPSPAKEKTCRRGAAIGKARNTY</sequence>
<evidence type="ECO:0000256" key="1">
    <source>
        <dbReference type="SAM" id="MobiDB-lite"/>
    </source>
</evidence>
<gene>
    <name evidence="2" type="ORF">HJG63_007942</name>
</gene>
<proteinExistence type="predicted"/>
<organism evidence="2 3">
    <name type="scientific">Rousettus aegyptiacus</name>
    <name type="common">Egyptian fruit bat</name>
    <name type="synonym">Pteropus aegyptiacus</name>
    <dbReference type="NCBI Taxonomy" id="9407"/>
    <lineage>
        <taxon>Eukaryota</taxon>
        <taxon>Metazoa</taxon>
        <taxon>Chordata</taxon>
        <taxon>Craniata</taxon>
        <taxon>Vertebrata</taxon>
        <taxon>Euteleostomi</taxon>
        <taxon>Mammalia</taxon>
        <taxon>Eutheria</taxon>
        <taxon>Laurasiatheria</taxon>
        <taxon>Chiroptera</taxon>
        <taxon>Yinpterochiroptera</taxon>
        <taxon>Pteropodoidea</taxon>
        <taxon>Pteropodidae</taxon>
        <taxon>Rousettinae</taxon>
        <taxon>Rousettus</taxon>
    </lineage>
</organism>
<keyword evidence="3" id="KW-1185">Reference proteome</keyword>
<evidence type="ECO:0000313" key="3">
    <source>
        <dbReference type="Proteomes" id="UP000593571"/>
    </source>
</evidence>
<name>A0A7J8KBB0_ROUAE</name>
<reference evidence="2 3" key="1">
    <citation type="journal article" date="2020" name="Nature">
        <title>Six reference-quality genomes reveal evolution of bat adaptations.</title>
        <authorList>
            <person name="Jebb D."/>
            <person name="Huang Z."/>
            <person name="Pippel M."/>
            <person name="Hughes G.M."/>
            <person name="Lavrichenko K."/>
            <person name="Devanna P."/>
            <person name="Winkler S."/>
            <person name="Jermiin L.S."/>
            <person name="Skirmuntt E.C."/>
            <person name="Katzourakis A."/>
            <person name="Burkitt-Gray L."/>
            <person name="Ray D.A."/>
            <person name="Sullivan K.A.M."/>
            <person name="Roscito J.G."/>
            <person name="Kirilenko B.M."/>
            <person name="Davalos L.M."/>
            <person name="Corthals A.P."/>
            <person name="Power M.L."/>
            <person name="Jones G."/>
            <person name="Ransome R.D."/>
            <person name="Dechmann D.K.N."/>
            <person name="Locatelli A.G."/>
            <person name="Puechmaille S.J."/>
            <person name="Fedrigo O."/>
            <person name="Jarvis E.D."/>
            <person name="Hiller M."/>
            <person name="Vernes S.C."/>
            <person name="Myers E.W."/>
            <person name="Teeling E.C."/>
        </authorList>
    </citation>
    <scope>NUCLEOTIDE SEQUENCE [LARGE SCALE GENOMIC DNA]</scope>
    <source>
        <strain evidence="2">MRouAeg1</strain>
        <tissue evidence="2">Muscle</tissue>
    </source>
</reference>
<dbReference type="AlphaFoldDB" id="A0A7J8KBB0"/>
<comment type="caution">
    <text evidence="2">The sequence shown here is derived from an EMBL/GenBank/DDBJ whole genome shotgun (WGS) entry which is preliminary data.</text>
</comment>
<evidence type="ECO:0000313" key="2">
    <source>
        <dbReference type="EMBL" id="KAF6506114.1"/>
    </source>
</evidence>
<dbReference type="Proteomes" id="UP000593571">
    <property type="component" value="Unassembled WGS sequence"/>
</dbReference>
<feature type="region of interest" description="Disordered" evidence="1">
    <location>
        <begin position="33"/>
        <end position="80"/>
    </location>
</feature>
<protein>
    <submittedName>
        <fullName evidence="2">Uncharacterized protein</fullName>
    </submittedName>
</protein>
<dbReference type="EMBL" id="JACASE010000001">
    <property type="protein sequence ID" value="KAF6506114.1"/>
    <property type="molecule type" value="Genomic_DNA"/>
</dbReference>
<accession>A0A7J8KBB0</accession>